<dbReference type="GO" id="GO:0045259">
    <property type="term" value="C:proton-transporting ATP synthase complex"/>
    <property type="evidence" value="ECO:0007669"/>
    <property type="project" value="UniProtKB-UniRule"/>
</dbReference>
<dbReference type="GO" id="GO:1902600">
    <property type="term" value="P:proton transmembrane transport"/>
    <property type="evidence" value="ECO:0007669"/>
    <property type="project" value="UniProtKB-KW"/>
</dbReference>
<keyword evidence="1" id="KW-0375">Hydrogen ion transport</keyword>
<evidence type="ECO:0000256" key="1">
    <source>
        <dbReference type="PIRNR" id="PIRNR032126"/>
    </source>
</evidence>
<evidence type="ECO:0000256" key="2">
    <source>
        <dbReference type="SAM" id="MobiDB-lite"/>
    </source>
</evidence>
<accession>A0A6M8HV75</accession>
<feature type="transmembrane region" description="Helical" evidence="3">
    <location>
        <begin position="39"/>
        <end position="63"/>
    </location>
</feature>
<keyword evidence="1 3" id="KW-0472">Membrane</keyword>
<comment type="similarity">
    <text evidence="1">Belongs to the bacterial AtpI family.</text>
</comment>
<keyword evidence="3" id="KW-1133">Transmembrane helix</keyword>
<dbReference type="Pfam" id="PF09527">
    <property type="entry name" value="ATPase_gene1"/>
    <property type="match status" value="1"/>
</dbReference>
<sequence>MDEDTANSGKSFDQRLQEARNRQGLDPAPPKLDQNLPDASAMAVFFRVGVELVSALLVGLAIGWGLDHFLRTKPLFLILFVLLGGVAGIINVWRLVAPPPLPGRKS</sequence>
<feature type="transmembrane region" description="Helical" evidence="3">
    <location>
        <begin position="75"/>
        <end position="96"/>
    </location>
</feature>
<feature type="compositionally biased region" description="Polar residues" evidence="2">
    <location>
        <begin position="1"/>
        <end position="11"/>
    </location>
</feature>
<reference evidence="4 5" key="1">
    <citation type="journal article" date="2014" name="World J. Microbiol. Biotechnol.">
        <title>Biodiversity and physiological characteristics of Antarctic and Arctic lichens-associated bacteria.</title>
        <authorList>
            <person name="Lee Y.M."/>
            <person name="Kim E.H."/>
            <person name="Lee H.K."/>
            <person name="Hong S.G."/>
        </authorList>
    </citation>
    <scope>NUCLEOTIDE SEQUENCE [LARGE SCALE GENOMIC DNA]</scope>
    <source>
        <strain evidence="4 5">PAMC 26569</strain>
    </source>
</reference>
<dbReference type="InterPro" id="IPR032820">
    <property type="entry name" value="ATPase_put"/>
</dbReference>
<keyword evidence="1" id="KW-0406">Ion transport</keyword>
<comment type="function">
    <text evidence="1">A possible function for this protein is to guide the assembly of the membrane sector of the ATPase enzyme complex.</text>
</comment>
<evidence type="ECO:0000313" key="5">
    <source>
        <dbReference type="Proteomes" id="UP000500767"/>
    </source>
</evidence>
<evidence type="ECO:0000256" key="3">
    <source>
        <dbReference type="SAM" id="Phobius"/>
    </source>
</evidence>
<name>A0A6M8HV75_9PROT</name>
<dbReference type="AlphaFoldDB" id="A0A6M8HV75"/>
<feature type="region of interest" description="Disordered" evidence="2">
    <location>
        <begin position="1"/>
        <end position="34"/>
    </location>
</feature>
<keyword evidence="5" id="KW-1185">Reference proteome</keyword>
<dbReference type="EMBL" id="CP053708">
    <property type="protein sequence ID" value="QKE92047.1"/>
    <property type="molecule type" value="Genomic_DNA"/>
</dbReference>
<gene>
    <name evidence="4" type="ORF">HN018_20200</name>
</gene>
<dbReference type="InterPro" id="IPR016989">
    <property type="entry name" value="Atp1_alphaprobac"/>
</dbReference>
<dbReference type="KEGG" id="lck:HN018_20200"/>
<protein>
    <recommendedName>
        <fullName evidence="1">ATP synthase protein I</fullName>
    </recommendedName>
</protein>
<keyword evidence="1" id="KW-0813">Transport</keyword>
<organism evidence="4 5">
    <name type="scientific">Lichenicola cladoniae</name>
    <dbReference type="NCBI Taxonomy" id="1484109"/>
    <lineage>
        <taxon>Bacteria</taxon>
        <taxon>Pseudomonadati</taxon>
        <taxon>Pseudomonadota</taxon>
        <taxon>Alphaproteobacteria</taxon>
        <taxon>Acetobacterales</taxon>
        <taxon>Acetobacteraceae</taxon>
        <taxon>Lichenicola</taxon>
    </lineage>
</organism>
<evidence type="ECO:0000313" key="4">
    <source>
        <dbReference type="EMBL" id="QKE92047.1"/>
    </source>
</evidence>
<proteinExistence type="inferred from homology"/>
<dbReference type="Proteomes" id="UP000500767">
    <property type="component" value="Chromosome"/>
</dbReference>
<dbReference type="PIRSF" id="PIRSF032126">
    <property type="entry name" value="F0F1_ATP_synthase_subunit_I"/>
    <property type="match status" value="1"/>
</dbReference>
<keyword evidence="3" id="KW-0812">Transmembrane</keyword>
<dbReference type="RefSeq" id="WP_171833729.1">
    <property type="nucleotide sequence ID" value="NZ_CP053708.1"/>
</dbReference>
<feature type="compositionally biased region" description="Basic and acidic residues" evidence="2">
    <location>
        <begin position="12"/>
        <end position="23"/>
    </location>
</feature>